<feature type="compositionally biased region" description="Basic and acidic residues" evidence="2">
    <location>
        <begin position="48"/>
        <end position="61"/>
    </location>
</feature>
<organism evidence="3 4">
    <name type="scientific">Kingdonia uniflora</name>
    <dbReference type="NCBI Taxonomy" id="39325"/>
    <lineage>
        <taxon>Eukaryota</taxon>
        <taxon>Viridiplantae</taxon>
        <taxon>Streptophyta</taxon>
        <taxon>Embryophyta</taxon>
        <taxon>Tracheophyta</taxon>
        <taxon>Spermatophyta</taxon>
        <taxon>Magnoliopsida</taxon>
        <taxon>Ranunculales</taxon>
        <taxon>Circaeasteraceae</taxon>
        <taxon>Kingdonia</taxon>
    </lineage>
</organism>
<comment type="caution">
    <text evidence="3">The sequence shown here is derived from an EMBL/GenBank/DDBJ whole genome shotgun (WGS) entry which is preliminary data.</text>
</comment>
<protein>
    <submittedName>
        <fullName evidence="3">Uncharacterized protein</fullName>
    </submittedName>
</protein>
<dbReference type="Proteomes" id="UP000541444">
    <property type="component" value="Unassembled WGS sequence"/>
</dbReference>
<sequence>MEKLHCVRASFPFYEAWLLHKVSPNGFNLYIPTTHIRDDEATENNGDSLDRPTGRKKEKEIRRRKGKDTEVALNFLKFCQVEVDENLTDANDWWVKIICERKQGQLSNFAYTMGDLGGNSHFSVGANVFGVSAESIQCSFNSKGNSVPTILLLMPERLYSQGGLKAEGVFWINPKNNKEEHVRDQLNREIVPDDININCLIVLIKAWF</sequence>
<dbReference type="SUPFAM" id="SSF48350">
    <property type="entry name" value="GTPase activation domain, GAP"/>
    <property type="match status" value="1"/>
</dbReference>
<dbReference type="InterPro" id="IPR044785">
    <property type="entry name" value="RopGAP1-5"/>
</dbReference>
<evidence type="ECO:0000256" key="2">
    <source>
        <dbReference type="SAM" id="MobiDB-lite"/>
    </source>
</evidence>
<feature type="region of interest" description="Disordered" evidence="2">
    <location>
        <begin position="40"/>
        <end position="63"/>
    </location>
</feature>
<dbReference type="GO" id="GO:0005096">
    <property type="term" value="F:GTPase activator activity"/>
    <property type="evidence" value="ECO:0007669"/>
    <property type="project" value="UniProtKB-KW"/>
</dbReference>
<proteinExistence type="predicted"/>
<dbReference type="PANTHER" id="PTHR23177:SF35">
    <property type="entry name" value="RHO GTPASE-ACTIVATING PROTEIN GACA"/>
    <property type="match status" value="1"/>
</dbReference>
<dbReference type="InterPro" id="IPR008936">
    <property type="entry name" value="Rho_GTPase_activation_prot"/>
</dbReference>
<dbReference type="AlphaFoldDB" id="A0A7J7LT59"/>
<accession>A0A7J7LT59</accession>
<evidence type="ECO:0000313" key="4">
    <source>
        <dbReference type="Proteomes" id="UP000541444"/>
    </source>
</evidence>
<evidence type="ECO:0000313" key="3">
    <source>
        <dbReference type="EMBL" id="KAF6145767.1"/>
    </source>
</evidence>
<dbReference type="Gene3D" id="1.10.555.10">
    <property type="entry name" value="Rho GTPase activation protein"/>
    <property type="match status" value="1"/>
</dbReference>
<dbReference type="OrthoDB" id="2507178at2759"/>
<keyword evidence="4" id="KW-1185">Reference proteome</keyword>
<evidence type="ECO:0000256" key="1">
    <source>
        <dbReference type="ARBA" id="ARBA00022468"/>
    </source>
</evidence>
<keyword evidence="1" id="KW-0343">GTPase activation</keyword>
<gene>
    <name evidence="3" type="ORF">GIB67_016216</name>
</gene>
<reference evidence="3 4" key="1">
    <citation type="journal article" date="2020" name="IScience">
        <title>Genome Sequencing of the Endangered Kingdonia uniflora (Circaeasteraceae, Ranunculales) Reveals Potential Mechanisms of Evolutionary Specialization.</title>
        <authorList>
            <person name="Sun Y."/>
            <person name="Deng T."/>
            <person name="Zhang A."/>
            <person name="Moore M.J."/>
            <person name="Landis J.B."/>
            <person name="Lin N."/>
            <person name="Zhang H."/>
            <person name="Zhang X."/>
            <person name="Huang J."/>
            <person name="Zhang X."/>
            <person name="Sun H."/>
            <person name="Wang H."/>
        </authorList>
    </citation>
    <scope>NUCLEOTIDE SEQUENCE [LARGE SCALE GENOMIC DNA]</scope>
    <source>
        <strain evidence="3">TB1705</strain>
        <tissue evidence="3">Leaf</tissue>
    </source>
</reference>
<name>A0A7J7LT59_9MAGN</name>
<dbReference type="EMBL" id="JACGCM010002030">
    <property type="protein sequence ID" value="KAF6145767.1"/>
    <property type="molecule type" value="Genomic_DNA"/>
</dbReference>
<dbReference type="PANTHER" id="PTHR23177">
    <property type="entry name" value="MKIAA1688 PROTEIN"/>
    <property type="match status" value="1"/>
</dbReference>